<sequence>REYTDLSKDMILSYEKRYITILEFADFFETYRSSIVEMLKLQTDRMDAIEGVNFSVGQGVLIPKLKSAESGTENK</sequence>
<dbReference type="Proteomes" id="UP000012092">
    <property type="component" value="Unassembled WGS sequence"/>
</dbReference>
<reference evidence="1 2" key="1">
    <citation type="submission" date="2013-01" db="EMBL/GenBank/DDBJ databases">
        <authorList>
            <person name="Harkins D.M."/>
            <person name="Durkin A.S."/>
            <person name="Brinkac L.M."/>
            <person name="Haft D.H."/>
            <person name="Selengut J.D."/>
            <person name="Sanka R."/>
            <person name="DePew J."/>
            <person name="Purushe J."/>
            <person name="Picardeau M."/>
            <person name="Werts C."/>
            <person name="Goarant C."/>
            <person name="Vinetz J.M."/>
            <person name="Sutton G.G."/>
            <person name="Nierman W.C."/>
            <person name="Fouts D.E."/>
        </authorList>
    </citation>
    <scope>NUCLEOTIDE SEQUENCE [LARGE SCALE GENOMIC DNA]</scope>
    <source>
        <strain evidence="1 2">Verdun HP</strain>
    </source>
</reference>
<evidence type="ECO:0000313" key="1">
    <source>
        <dbReference type="EMBL" id="EMO06238.1"/>
    </source>
</evidence>
<feature type="non-terminal residue" evidence="1">
    <location>
        <position position="1"/>
    </location>
</feature>
<gene>
    <name evidence="1" type="ORF">LEP1GSC116_2183</name>
</gene>
<name>M6RZM4_LEPIR</name>
<dbReference type="EMBL" id="AHNZ02000291">
    <property type="protein sequence ID" value="EMO06238.1"/>
    <property type="molecule type" value="Genomic_DNA"/>
</dbReference>
<accession>M6RZM4</accession>
<dbReference type="AlphaFoldDB" id="M6RZM4"/>
<proteinExistence type="predicted"/>
<evidence type="ECO:0000313" key="2">
    <source>
        <dbReference type="Proteomes" id="UP000012092"/>
    </source>
</evidence>
<comment type="caution">
    <text evidence="1">The sequence shown here is derived from an EMBL/GenBank/DDBJ whole genome shotgun (WGS) entry which is preliminary data.</text>
</comment>
<organism evidence="1 2">
    <name type="scientific">Leptospira interrogans serovar Icterohaemorrhagiae str. Verdun HP</name>
    <dbReference type="NCBI Taxonomy" id="1049910"/>
    <lineage>
        <taxon>Bacteria</taxon>
        <taxon>Pseudomonadati</taxon>
        <taxon>Spirochaetota</taxon>
        <taxon>Spirochaetia</taxon>
        <taxon>Leptospirales</taxon>
        <taxon>Leptospiraceae</taxon>
        <taxon>Leptospira</taxon>
    </lineage>
</organism>
<protein>
    <submittedName>
        <fullName evidence="1">Uncharacterized protein</fullName>
    </submittedName>
</protein>